<dbReference type="GO" id="GO:0008240">
    <property type="term" value="F:tripeptidyl-peptidase activity"/>
    <property type="evidence" value="ECO:0007669"/>
    <property type="project" value="TreeGrafter"/>
</dbReference>
<dbReference type="GO" id="GO:0006508">
    <property type="term" value="P:proteolysis"/>
    <property type="evidence" value="ECO:0007669"/>
    <property type="project" value="InterPro"/>
</dbReference>
<feature type="region of interest" description="Disordered" evidence="1">
    <location>
        <begin position="19"/>
        <end position="54"/>
    </location>
</feature>
<organism evidence="2 3">
    <name type="scientific">Rhodocollybia butyracea</name>
    <dbReference type="NCBI Taxonomy" id="206335"/>
    <lineage>
        <taxon>Eukaryota</taxon>
        <taxon>Fungi</taxon>
        <taxon>Dikarya</taxon>
        <taxon>Basidiomycota</taxon>
        <taxon>Agaricomycotina</taxon>
        <taxon>Agaricomycetes</taxon>
        <taxon>Agaricomycetidae</taxon>
        <taxon>Agaricales</taxon>
        <taxon>Marasmiineae</taxon>
        <taxon>Omphalotaceae</taxon>
        <taxon>Rhodocollybia</taxon>
    </lineage>
</organism>
<evidence type="ECO:0000256" key="1">
    <source>
        <dbReference type="SAM" id="MobiDB-lite"/>
    </source>
</evidence>
<dbReference type="PANTHER" id="PTHR14218:SF15">
    <property type="entry name" value="TRIPEPTIDYL-PEPTIDASE 1"/>
    <property type="match status" value="1"/>
</dbReference>
<dbReference type="SUPFAM" id="SSF52743">
    <property type="entry name" value="Subtilisin-like"/>
    <property type="match status" value="1"/>
</dbReference>
<reference evidence="2" key="1">
    <citation type="submission" date="2020-11" db="EMBL/GenBank/DDBJ databases">
        <authorList>
            <consortium name="DOE Joint Genome Institute"/>
            <person name="Ahrendt S."/>
            <person name="Riley R."/>
            <person name="Andreopoulos W."/>
            <person name="Labutti K."/>
            <person name="Pangilinan J."/>
            <person name="Ruiz-Duenas F.J."/>
            <person name="Barrasa J.M."/>
            <person name="Sanchez-Garcia M."/>
            <person name="Camarero S."/>
            <person name="Miyauchi S."/>
            <person name="Serrano A."/>
            <person name="Linde D."/>
            <person name="Babiker R."/>
            <person name="Drula E."/>
            <person name="Ayuso-Fernandez I."/>
            <person name="Pacheco R."/>
            <person name="Padilla G."/>
            <person name="Ferreira P."/>
            <person name="Barriuso J."/>
            <person name="Kellner H."/>
            <person name="Castanera R."/>
            <person name="Alfaro M."/>
            <person name="Ramirez L."/>
            <person name="Pisabarro A.G."/>
            <person name="Kuo A."/>
            <person name="Tritt A."/>
            <person name="Lipzen A."/>
            <person name="He G."/>
            <person name="Yan M."/>
            <person name="Ng V."/>
            <person name="Cullen D."/>
            <person name="Martin F."/>
            <person name="Rosso M.-N."/>
            <person name="Henrissat B."/>
            <person name="Hibbett D."/>
            <person name="Martinez A.T."/>
            <person name="Grigoriev I.V."/>
        </authorList>
    </citation>
    <scope>NUCLEOTIDE SEQUENCE</scope>
    <source>
        <strain evidence="2">AH 40177</strain>
    </source>
</reference>
<name>A0A9P5PPL2_9AGAR</name>
<dbReference type="InterPro" id="IPR036852">
    <property type="entry name" value="Peptidase_S8/S53_dom_sf"/>
</dbReference>
<evidence type="ECO:0000313" key="3">
    <source>
        <dbReference type="Proteomes" id="UP000772434"/>
    </source>
</evidence>
<feature type="compositionally biased region" description="Basic and acidic residues" evidence="1">
    <location>
        <begin position="45"/>
        <end position="54"/>
    </location>
</feature>
<sequence length="415" mass="45751">MHQLSQDCALTLRKRNDALIQRGNTEPERMSPRWVTKRRGRARATGREREKEQAPGFIAKEERGNLESVRDPNSQLHRTSLGDTIINLGCNSTIVPSCLEDLYGIPTTPATHKSNKPQVNGYNGEFAQAADLQSFISQFQPLESPTTTFVLHTIDSGENPQADAGTEANLDIQYGVGVTISIEPEQAISFTGGVFRNVFSQPSFQDVAVKEFLSTLPSNFPGIFNYNGRGYPDVAMQFRSVVGLLNDRLVAAGKPVLGFLNPFLYSTTVSSTFTSITVGRTSALFVQAMRWHSQPSKAETCWYPGVIQVTGCFRAQEFEAVRNETVVQRIATTATEPTGPITGDLFRWTVALLWIVLLQPLLGGPGKFISPYATPSLGSSVKVGLEHVVFMQLIGYDPLQFHRIWTLMTQASSGW</sequence>
<proteinExistence type="predicted"/>
<dbReference type="OrthoDB" id="409122at2759"/>
<dbReference type="Proteomes" id="UP000772434">
    <property type="component" value="Unassembled WGS sequence"/>
</dbReference>
<dbReference type="GO" id="GO:0004252">
    <property type="term" value="F:serine-type endopeptidase activity"/>
    <property type="evidence" value="ECO:0007669"/>
    <property type="project" value="InterPro"/>
</dbReference>
<dbReference type="AlphaFoldDB" id="A0A9P5PPL2"/>
<evidence type="ECO:0000313" key="2">
    <source>
        <dbReference type="EMBL" id="KAF9066922.1"/>
    </source>
</evidence>
<dbReference type="PANTHER" id="PTHR14218">
    <property type="entry name" value="PROTEASE S8 TRIPEPTIDYL PEPTIDASE I CLN2"/>
    <property type="match status" value="1"/>
</dbReference>
<gene>
    <name evidence="2" type="ORF">BDP27DRAFT_1365272</name>
</gene>
<dbReference type="Gene3D" id="3.40.50.200">
    <property type="entry name" value="Peptidase S8/S53 domain"/>
    <property type="match status" value="2"/>
</dbReference>
<dbReference type="EMBL" id="JADNRY010000080">
    <property type="protein sequence ID" value="KAF9066922.1"/>
    <property type="molecule type" value="Genomic_DNA"/>
</dbReference>
<comment type="caution">
    <text evidence="2">The sequence shown here is derived from an EMBL/GenBank/DDBJ whole genome shotgun (WGS) entry which is preliminary data.</text>
</comment>
<keyword evidence="3" id="KW-1185">Reference proteome</keyword>
<dbReference type="InterPro" id="IPR050819">
    <property type="entry name" value="Tripeptidyl-peptidase_I"/>
</dbReference>
<protein>
    <recommendedName>
        <fullName evidence="4">Peptidase S53 domain-containing protein</fullName>
    </recommendedName>
</protein>
<feature type="compositionally biased region" description="Basic residues" evidence="1">
    <location>
        <begin position="35"/>
        <end position="44"/>
    </location>
</feature>
<accession>A0A9P5PPL2</accession>
<evidence type="ECO:0008006" key="4">
    <source>
        <dbReference type="Google" id="ProtNLM"/>
    </source>
</evidence>